<feature type="region of interest" description="Disordered" evidence="1">
    <location>
        <begin position="139"/>
        <end position="162"/>
    </location>
</feature>
<feature type="region of interest" description="Disordered" evidence="1">
    <location>
        <begin position="316"/>
        <end position="336"/>
    </location>
</feature>
<reference evidence="2" key="1">
    <citation type="submission" date="2020-07" db="EMBL/GenBank/DDBJ databases">
        <title>Multicomponent nature underlies the extraordinary mechanical properties of spider dragline silk.</title>
        <authorList>
            <person name="Kono N."/>
            <person name="Nakamura H."/>
            <person name="Mori M."/>
            <person name="Yoshida Y."/>
            <person name="Ohtoshi R."/>
            <person name="Malay A.D."/>
            <person name="Moran D.A.P."/>
            <person name="Tomita M."/>
            <person name="Numata K."/>
            <person name="Arakawa K."/>
        </authorList>
    </citation>
    <scope>NUCLEOTIDE SEQUENCE</scope>
</reference>
<protein>
    <submittedName>
        <fullName evidence="2">Uncharacterized protein</fullName>
    </submittedName>
</protein>
<evidence type="ECO:0000256" key="1">
    <source>
        <dbReference type="SAM" id="MobiDB-lite"/>
    </source>
</evidence>
<name>A0A8X6L6Y5_TRICU</name>
<gene>
    <name evidence="2" type="primary">NCL1_45930</name>
    <name evidence="2" type="ORF">TNCT_480162</name>
</gene>
<feature type="region of interest" description="Disordered" evidence="1">
    <location>
        <begin position="73"/>
        <end position="105"/>
    </location>
</feature>
<organism evidence="2 3">
    <name type="scientific">Trichonephila clavata</name>
    <name type="common">Joro spider</name>
    <name type="synonym">Nephila clavata</name>
    <dbReference type="NCBI Taxonomy" id="2740835"/>
    <lineage>
        <taxon>Eukaryota</taxon>
        <taxon>Metazoa</taxon>
        <taxon>Ecdysozoa</taxon>
        <taxon>Arthropoda</taxon>
        <taxon>Chelicerata</taxon>
        <taxon>Arachnida</taxon>
        <taxon>Araneae</taxon>
        <taxon>Araneomorphae</taxon>
        <taxon>Entelegynae</taxon>
        <taxon>Araneoidea</taxon>
        <taxon>Nephilidae</taxon>
        <taxon>Trichonephila</taxon>
    </lineage>
</organism>
<evidence type="ECO:0000313" key="3">
    <source>
        <dbReference type="Proteomes" id="UP000887116"/>
    </source>
</evidence>
<feature type="compositionally biased region" description="Basic and acidic residues" evidence="1">
    <location>
        <begin position="323"/>
        <end position="336"/>
    </location>
</feature>
<evidence type="ECO:0000313" key="2">
    <source>
        <dbReference type="EMBL" id="GFQ97606.1"/>
    </source>
</evidence>
<dbReference type="EMBL" id="BMAO01034590">
    <property type="protein sequence ID" value="GFQ97606.1"/>
    <property type="molecule type" value="Genomic_DNA"/>
</dbReference>
<dbReference type="OrthoDB" id="6427651at2759"/>
<keyword evidence="3" id="KW-1185">Reference proteome</keyword>
<dbReference type="Proteomes" id="UP000887116">
    <property type="component" value="Unassembled WGS sequence"/>
</dbReference>
<accession>A0A8X6L6Y5</accession>
<sequence>MQIFDSSNKTQKEHASPTLLPPFSKDTVYLLLPAPAVRSSYATPHVAYDWRNRRRRRRYEGYAEYAVIPEKTNYSSNREEKDRSRKLGSNAHSGRNDYHSSHSKTMTSFPEALAYNPEFQKRMQENNVKRLEEQIPVSKNMGLPQAEKNENVQESQNLKSRKNREVCGVHTTRTPERKLQNNLNDSTENSFIKSQSISKDSECVSDSVVPNTNELVDCQTLREKEKEDIYISEKMKRKNTPDPLQTSTASEKDLEKKASVEIGTAFQLEQTVLNINALPENPLRNSAEKTEEKDLLDSIQNRDSNVNSRKIIASSPSLSVADGSHHQENKETEKYNSIKDLSSSPLPDILSSVHKTVPVDAKATHNEIMNNEKSSVNTLSDKIPLTNDKFSKSRIILSQSPYSSYSMNSDSSSHDIDSELKGITTLQSLRANQAIYKLAYDESITDQSETDSRSLSPVDPESQVPRSITNDEIIIHEADSGSEAGSEDVELIPHRYESETFLNENKHMYVNKLSLAVELLRTQESLPYDEEFKRISGDDNLYQKQSNPTGEVNLGFIEDSSSFDSSEGQIDSRLTNPSSQIVTSQAQANKHFSTKGANSSFSIEDSCNESCEEAKEVIVEGANNRDNTAGVRAGYRRFQVQLRHYFASRAALVNPCLCCVIM</sequence>
<proteinExistence type="predicted"/>
<dbReference type="AlphaFoldDB" id="A0A8X6L6Y5"/>
<comment type="caution">
    <text evidence="2">The sequence shown here is derived from an EMBL/GenBank/DDBJ whole genome shotgun (WGS) entry which is preliminary data.</text>
</comment>